<keyword evidence="3" id="KW-1185">Reference proteome</keyword>
<evidence type="ECO:0000313" key="3">
    <source>
        <dbReference type="Proteomes" id="UP000789375"/>
    </source>
</evidence>
<organism evidence="2 3">
    <name type="scientific">Funneliformis mosseae</name>
    <name type="common">Endomycorrhizal fungus</name>
    <name type="synonym">Glomus mosseae</name>
    <dbReference type="NCBI Taxonomy" id="27381"/>
    <lineage>
        <taxon>Eukaryota</taxon>
        <taxon>Fungi</taxon>
        <taxon>Fungi incertae sedis</taxon>
        <taxon>Mucoromycota</taxon>
        <taxon>Glomeromycotina</taxon>
        <taxon>Glomeromycetes</taxon>
        <taxon>Glomerales</taxon>
        <taxon>Glomeraceae</taxon>
        <taxon>Funneliformis</taxon>
    </lineage>
</organism>
<dbReference type="Proteomes" id="UP000789375">
    <property type="component" value="Unassembled WGS sequence"/>
</dbReference>
<feature type="region of interest" description="Disordered" evidence="1">
    <location>
        <begin position="1"/>
        <end position="26"/>
    </location>
</feature>
<accession>A0A9N9BT66</accession>
<gene>
    <name evidence="2" type="ORF">FMOSSE_LOCUS7843</name>
</gene>
<evidence type="ECO:0000313" key="2">
    <source>
        <dbReference type="EMBL" id="CAG8578819.1"/>
    </source>
</evidence>
<name>A0A9N9BT66_FUNMO</name>
<reference evidence="2" key="1">
    <citation type="submission" date="2021-06" db="EMBL/GenBank/DDBJ databases">
        <authorList>
            <person name="Kallberg Y."/>
            <person name="Tangrot J."/>
            <person name="Rosling A."/>
        </authorList>
    </citation>
    <scope>NUCLEOTIDE SEQUENCE</scope>
    <source>
        <strain evidence="2">87-6 pot B 2015</strain>
    </source>
</reference>
<dbReference type="AlphaFoldDB" id="A0A9N9BT66"/>
<feature type="compositionally biased region" description="Polar residues" evidence="1">
    <location>
        <begin position="9"/>
        <end position="20"/>
    </location>
</feature>
<protein>
    <submittedName>
        <fullName evidence="2">15997_t:CDS:1</fullName>
    </submittedName>
</protein>
<sequence length="152" mass="17200">MLTLIKSKPNINNTSSPLKGNTNRNSNISSNTVDALHSLIARIDDIDNKLVLLSDKIISIKNEVLQQHHNQGDIDYRLSKLKIFTQISDDDDEELLMDIVDKQIQHTPKNTLTNDKQPLIGNTPKDTVKDTNIDNIETLQKDEIAIPHITQR</sequence>
<comment type="caution">
    <text evidence="2">The sequence shown here is derived from an EMBL/GenBank/DDBJ whole genome shotgun (WGS) entry which is preliminary data.</text>
</comment>
<evidence type="ECO:0000256" key="1">
    <source>
        <dbReference type="SAM" id="MobiDB-lite"/>
    </source>
</evidence>
<dbReference type="EMBL" id="CAJVPP010001917">
    <property type="protein sequence ID" value="CAG8578819.1"/>
    <property type="molecule type" value="Genomic_DNA"/>
</dbReference>
<proteinExistence type="predicted"/>